<evidence type="ECO:0000313" key="1">
    <source>
        <dbReference type="EMBL" id="OMO69252.1"/>
    </source>
</evidence>
<dbReference type="EMBL" id="AWWV01012064">
    <property type="protein sequence ID" value="OMO69252.1"/>
    <property type="molecule type" value="Genomic_DNA"/>
</dbReference>
<dbReference type="Gramene" id="OMO69252">
    <property type="protein sequence ID" value="OMO69252"/>
    <property type="gene ID" value="CCACVL1_19583"/>
</dbReference>
<protein>
    <submittedName>
        <fullName evidence="1">Uncharacterized protein</fullName>
    </submittedName>
</protein>
<name>A0A1R3HG20_COCAP</name>
<organism evidence="1 2">
    <name type="scientific">Corchorus capsularis</name>
    <name type="common">Jute</name>
    <dbReference type="NCBI Taxonomy" id="210143"/>
    <lineage>
        <taxon>Eukaryota</taxon>
        <taxon>Viridiplantae</taxon>
        <taxon>Streptophyta</taxon>
        <taxon>Embryophyta</taxon>
        <taxon>Tracheophyta</taxon>
        <taxon>Spermatophyta</taxon>
        <taxon>Magnoliopsida</taxon>
        <taxon>eudicotyledons</taxon>
        <taxon>Gunneridae</taxon>
        <taxon>Pentapetalae</taxon>
        <taxon>rosids</taxon>
        <taxon>malvids</taxon>
        <taxon>Malvales</taxon>
        <taxon>Malvaceae</taxon>
        <taxon>Grewioideae</taxon>
        <taxon>Apeibeae</taxon>
        <taxon>Corchorus</taxon>
    </lineage>
</organism>
<reference evidence="1 2" key="1">
    <citation type="submission" date="2013-09" db="EMBL/GenBank/DDBJ databases">
        <title>Corchorus capsularis genome sequencing.</title>
        <authorList>
            <person name="Alam M."/>
            <person name="Haque M.S."/>
            <person name="Islam M.S."/>
            <person name="Emdad E.M."/>
            <person name="Islam M.M."/>
            <person name="Ahmed B."/>
            <person name="Halim A."/>
            <person name="Hossen Q.M.M."/>
            <person name="Hossain M.Z."/>
            <person name="Ahmed R."/>
            <person name="Khan M.M."/>
            <person name="Islam R."/>
            <person name="Rashid M.M."/>
            <person name="Khan S.A."/>
            <person name="Rahman M.S."/>
            <person name="Alam M."/>
        </authorList>
    </citation>
    <scope>NUCLEOTIDE SEQUENCE [LARGE SCALE GENOMIC DNA]</scope>
    <source>
        <strain evidence="2">cv. CVL-1</strain>
        <tissue evidence="1">Whole seedling</tissue>
    </source>
</reference>
<accession>A0A1R3HG20</accession>
<sequence length="76" mass="8459">MAGETSERPITKLGRLVLTVSKLRFHCRVNKSLVEGPLSGDFIVAALHCQRSSAVYMNSVGPRKALHHKLEKKWSS</sequence>
<gene>
    <name evidence="1" type="ORF">CCACVL1_19583</name>
</gene>
<proteinExistence type="predicted"/>
<comment type="caution">
    <text evidence="1">The sequence shown here is derived from an EMBL/GenBank/DDBJ whole genome shotgun (WGS) entry which is preliminary data.</text>
</comment>
<evidence type="ECO:0000313" key="2">
    <source>
        <dbReference type="Proteomes" id="UP000188268"/>
    </source>
</evidence>
<dbReference type="AlphaFoldDB" id="A0A1R3HG20"/>
<keyword evidence="2" id="KW-1185">Reference proteome</keyword>
<dbReference type="Proteomes" id="UP000188268">
    <property type="component" value="Unassembled WGS sequence"/>
</dbReference>